<feature type="non-terminal residue" evidence="2">
    <location>
        <position position="1"/>
    </location>
</feature>
<dbReference type="AlphaFoldDB" id="A0A0V1GLV0"/>
<sequence length="74" mass="8119">LFCNFSAYCPVVAGIFHGMGSILPSLLLVNLLIPKVRLNSCGAIAMLMLWLCDVNQSCFCWLLFTSVTTMSTLD</sequence>
<protein>
    <submittedName>
        <fullName evidence="2">Uncharacterized protein</fullName>
    </submittedName>
</protein>
<evidence type="ECO:0000313" key="3">
    <source>
        <dbReference type="Proteomes" id="UP000054805"/>
    </source>
</evidence>
<keyword evidence="1" id="KW-0472">Membrane</keyword>
<gene>
    <name evidence="2" type="ORF">T4B_5077</name>
</gene>
<reference evidence="2 3" key="1">
    <citation type="submission" date="2015-01" db="EMBL/GenBank/DDBJ databases">
        <title>Evolution of Trichinella species and genotypes.</title>
        <authorList>
            <person name="Korhonen P.K."/>
            <person name="Edoardo P."/>
            <person name="Giuseppe L.R."/>
            <person name="Gasser R.B."/>
        </authorList>
    </citation>
    <scope>NUCLEOTIDE SEQUENCE [LARGE SCALE GENOMIC DNA]</scope>
    <source>
        <strain evidence="2">ISS588</strain>
    </source>
</reference>
<keyword evidence="1" id="KW-0812">Transmembrane</keyword>
<dbReference type="EMBL" id="JYDS01001328">
    <property type="protein sequence ID" value="KRY99150.1"/>
    <property type="molecule type" value="Genomic_DNA"/>
</dbReference>
<proteinExistence type="predicted"/>
<organism evidence="2 3">
    <name type="scientific">Trichinella pseudospiralis</name>
    <name type="common">Parasitic roundworm</name>
    <dbReference type="NCBI Taxonomy" id="6337"/>
    <lineage>
        <taxon>Eukaryota</taxon>
        <taxon>Metazoa</taxon>
        <taxon>Ecdysozoa</taxon>
        <taxon>Nematoda</taxon>
        <taxon>Enoplea</taxon>
        <taxon>Dorylaimia</taxon>
        <taxon>Trichinellida</taxon>
        <taxon>Trichinellidae</taxon>
        <taxon>Trichinella</taxon>
    </lineage>
</organism>
<accession>A0A0V1GLV0</accession>
<keyword evidence="3" id="KW-1185">Reference proteome</keyword>
<comment type="caution">
    <text evidence="2">The sequence shown here is derived from an EMBL/GenBank/DDBJ whole genome shotgun (WGS) entry which is preliminary data.</text>
</comment>
<evidence type="ECO:0000256" key="1">
    <source>
        <dbReference type="SAM" id="Phobius"/>
    </source>
</evidence>
<feature type="transmembrane region" description="Helical" evidence="1">
    <location>
        <begin position="45"/>
        <end position="64"/>
    </location>
</feature>
<evidence type="ECO:0000313" key="2">
    <source>
        <dbReference type="EMBL" id="KRY99150.1"/>
    </source>
</evidence>
<dbReference type="Proteomes" id="UP000054805">
    <property type="component" value="Unassembled WGS sequence"/>
</dbReference>
<feature type="transmembrane region" description="Helical" evidence="1">
    <location>
        <begin position="12"/>
        <end position="33"/>
    </location>
</feature>
<keyword evidence="1" id="KW-1133">Transmembrane helix</keyword>
<name>A0A0V1GLV0_TRIPS</name>